<sequence length="256" mass="26967">MMFQKHGVALALAGSVLFSVPAFAQEVIINGGFEADAAESYNPQGWQVAEHGISGSVLATDATESYASGYKTVGAASGQYYGFLDSSFASSQVLYQNFSISAVTSAVLSFQMFVNDQSDNGIVYINQAGLDATTGGSYAANQHVRVDILRASADPFSVHATDIIGTYYLGGANGRRFDGTDNVNRYVDYSFDVTDILAAGGDYTLRFASVSNQGALQVGLDNVSLNIAAVPEADTYAMLLAGLGVLGLALRRRKTV</sequence>
<accession>A0ABW8GHV2</accession>
<evidence type="ECO:0000313" key="3">
    <source>
        <dbReference type="EMBL" id="MFJ5444966.1"/>
    </source>
</evidence>
<reference evidence="3 4" key="1">
    <citation type="submission" date="2024-11" db="EMBL/GenBank/DDBJ databases">
        <authorList>
            <person name="Kaparullina E.N."/>
            <person name="Delegan Y.A."/>
            <person name="Doronina N.V."/>
        </authorList>
    </citation>
    <scope>NUCLEOTIDE SEQUENCE [LARGE SCALE GENOMIC DNA]</scope>
    <source>
        <strain evidence="3 4">7sh_L</strain>
    </source>
</reference>
<evidence type="ECO:0000256" key="1">
    <source>
        <dbReference type="SAM" id="SignalP"/>
    </source>
</evidence>
<evidence type="ECO:0000259" key="2">
    <source>
        <dbReference type="Pfam" id="PF07589"/>
    </source>
</evidence>
<dbReference type="Proteomes" id="UP001617669">
    <property type="component" value="Unassembled WGS sequence"/>
</dbReference>
<dbReference type="RefSeq" id="WP_400878540.1">
    <property type="nucleotide sequence ID" value="NZ_JBIWXY010000001.1"/>
</dbReference>
<protein>
    <submittedName>
        <fullName evidence="3">PEP-CTERM sorting domain-containing protein</fullName>
    </submittedName>
</protein>
<feature type="domain" description="Ice-binding protein C-terminal" evidence="2">
    <location>
        <begin position="229"/>
        <end position="253"/>
    </location>
</feature>
<name>A0ABW8GHV2_9PROT</name>
<dbReference type="Pfam" id="PF07589">
    <property type="entry name" value="PEP-CTERM"/>
    <property type="match status" value="1"/>
</dbReference>
<gene>
    <name evidence="3" type="ORF">ACIKP9_01865</name>
</gene>
<comment type="caution">
    <text evidence="3">The sequence shown here is derived from an EMBL/GenBank/DDBJ whole genome shotgun (WGS) entry which is preliminary data.</text>
</comment>
<feature type="chain" id="PRO_5046088557" evidence="1">
    <location>
        <begin position="25"/>
        <end position="256"/>
    </location>
</feature>
<keyword evidence="1" id="KW-0732">Signal</keyword>
<feature type="signal peptide" evidence="1">
    <location>
        <begin position="1"/>
        <end position="24"/>
    </location>
</feature>
<evidence type="ECO:0000313" key="4">
    <source>
        <dbReference type="Proteomes" id="UP001617669"/>
    </source>
</evidence>
<keyword evidence="4" id="KW-1185">Reference proteome</keyword>
<dbReference type="InterPro" id="IPR013424">
    <property type="entry name" value="Ice-binding_C"/>
</dbReference>
<dbReference type="EMBL" id="JBIWXY010000001">
    <property type="protein sequence ID" value="MFJ5444966.1"/>
    <property type="molecule type" value="Genomic_DNA"/>
</dbReference>
<proteinExistence type="predicted"/>
<organism evidence="3 4">
    <name type="scientific">Methylobacillus methanolivorans</name>
    <dbReference type="NCBI Taxonomy" id="1848927"/>
    <lineage>
        <taxon>Bacteria</taxon>
        <taxon>Pseudomonadati</taxon>
        <taxon>Pseudomonadota</taxon>
        <taxon>Betaproteobacteria</taxon>
        <taxon>Nitrosomonadales</taxon>
        <taxon>Methylophilaceae</taxon>
        <taxon>Methylobacillus</taxon>
    </lineage>
</organism>